<dbReference type="InterPro" id="IPR025943">
    <property type="entry name" value="Sigma_54_int_dom_ATP-bd_2"/>
</dbReference>
<dbReference type="FunFam" id="3.40.50.300:FF:000006">
    <property type="entry name" value="DNA-binding transcriptional regulator NtrC"/>
    <property type="match status" value="1"/>
</dbReference>
<reference evidence="8 9" key="1">
    <citation type="submission" date="2016-10" db="EMBL/GenBank/DDBJ databases">
        <authorList>
            <person name="de Groot N.N."/>
        </authorList>
    </citation>
    <scope>NUCLEOTIDE SEQUENCE [LARGE SCALE GENOMIC DNA]</scope>
    <source>
        <strain evidence="8 9">Calf135</strain>
    </source>
</reference>
<dbReference type="InterPro" id="IPR027417">
    <property type="entry name" value="P-loop_NTPase"/>
</dbReference>
<evidence type="ECO:0000256" key="3">
    <source>
        <dbReference type="ARBA" id="ARBA00023015"/>
    </source>
</evidence>
<dbReference type="CDD" id="cd00130">
    <property type="entry name" value="PAS"/>
    <property type="match status" value="1"/>
</dbReference>
<dbReference type="STRING" id="215200.SAMN05216454_102156"/>
<name>A0A1H8FKN4_9FIRM</name>
<dbReference type="Pfam" id="PF00158">
    <property type="entry name" value="Sigma54_activat"/>
    <property type="match status" value="1"/>
</dbReference>
<dbReference type="SUPFAM" id="SSF46689">
    <property type="entry name" value="Homeodomain-like"/>
    <property type="match status" value="1"/>
</dbReference>
<keyword evidence="5" id="KW-0175">Coiled coil</keyword>
<accession>A0A1H8FKN4</accession>
<dbReference type="SMART" id="SM00382">
    <property type="entry name" value="AAA"/>
    <property type="match status" value="1"/>
</dbReference>
<dbReference type="SUPFAM" id="SSF55785">
    <property type="entry name" value="PYP-like sensor domain (PAS domain)"/>
    <property type="match status" value="1"/>
</dbReference>
<evidence type="ECO:0000259" key="6">
    <source>
        <dbReference type="PROSITE" id="PS50045"/>
    </source>
</evidence>
<gene>
    <name evidence="8" type="ORF">SAMN05216454_102156</name>
</gene>
<dbReference type="PRINTS" id="PR01590">
    <property type="entry name" value="HTHFIS"/>
</dbReference>
<dbReference type="Pfam" id="PF25601">
    <property type="entry name" value="AAA_lid_14"/>
    <property type="match status" value="1"/>
</dbReference>
<organism evidence="8 9">
    <name type="scientific">Peptostreptococcus russellii</name>
    <dbReference type="NCBI Taxonomy" id="215200"/>
    <lineage>
        <taxon>Bacteria</taxon>
        <taxon>Bacillati</taxon>
        <taxon>Bacillota</taxon>
        <taxon>Clostridia</taxon>
        <taxon>Peptostreptococcales</taxon>
        <taxon>Peptostreptococcaceae</taxon>
        <taxon>Peptostreptococcus</taxon>
    </lineage>
</organism>
<dbReference type="InterPro" id="IPR002078">
    <property type="entry name" value="Sigma_54_int"/>
</dbReference>
<evidence type="ECO:0000256" key="4">
    <source>
        <dbReference type="ARBA" id="ARBA00023163"/>
    </source>
</evidence>
<dbReference type="InterPro" id="IPR046342">
    <property type="entry name" value="CBS_dom_sf"/>
</dbReference>
<dbReference type="InterPro" id="IPR058031">
    <property type="entry name" value="AAA_lid_NorR"/>
</dbReference>
<dbReference type="Gene3D" id="1.10.8.60">
    <property type="match status" value="1"/>
</dbReference>
<dbReference type="Gene3D" id="3.40.50.300">
    <property type="entry name" value="P-loop containing nucleotide triphosphate hydrolases"/>
    <property type="match status" value="1"/>
</dbReference>
<dbReference type="Pfam" id="PF02954">
    <property type="entry name" value="HTH_8"/>
    <property type="match status" value="1"/>
</dbReference>
<protein>
    <submittedName>
        <fullName evidence="8">PAS domain S-box-containing protein</fullName>
    </submittedName>
</protein>
<dbReference type="PANTHER" id="PTHR32071:SF57">
    <property type="entry name" value="C4-DICARBOXYLATE TRANSPORT TRANSCRIPTIONAL REGULATORY PROTEIN DCTD"/>
    <property type="match status" value="1"/>
</dbReference>
<feature type="domain" description="Sigma-54 factor interaction" evidence="6">
    <location>
        <begin position="277"/>
        <end position="506"/>
    </location>
</feature>
<dbReference type="InterPro" id="IPR013767">
    <property type="entry name" value="PAS_fold"/>
</dbReference>
<dbReference type="AlphaFoldDB" id="A0A1H8FKN4"/>
<dbReference type="GO" id="GO:0005524">
    <property type="term" value="F:ATP binding"/>
    <property type="evidence" value="ECO:0007669"/>
    <property type="project" value="UniProtKB-KW"/>
</dbReference>
<dbReference type="Gene3D" id="3.30.450.20">
    <property type="entry name" value="PAS domain"/>
    <property type="match status" value="1"/>
</dbReference>
<evidence type="ECO:0000256" key="2">
    <source>
        <dbReference type="ARBA" id="ARBA00022840"/>
    </source>
</evidence>
<evidence type="ECO:0000256" key="1">
    <source>
        <dbReference type="ARBA" id="ARBA00022741"/>
    </source>
</evidence>
<dbReference type="EMBL" id="FODF01000002">
    <property type="protein sequence ID" value="SEN32313.1"/>
    <property type="molecule type" value="Genomic_DNA"/>
</dbReference>
<evidence type="ECO:0000313" key="8">
    <source>
        <dbReference type="EMBL" id="SEN32313.1"/>
    </source>
</evidence>
<dbReference type="PROSITE" id="PS50112">
    <property type="entry name" value="PAS"/>
    <property type="match status" value="1"/>
</dbReference>
<dbReference type="InterPro" id="IPR025662">
    <property type="entry name" value="Sigma_54_int_dom_ATP-bd_1"/>
</dbReference>
<sequence>MFGVPIKESIESMIQKDIELVEESFTVGDVFEYLIIENKLVIIQDCEHEKIVGYLSIYDIPHIMKRYESNYREIPLRTVMNTDFELINERCGFLSYDKLIENGSYMNIIVNVEGKLKGYISSRYIKYTNYEELEEKYTTLKYITGQINEGISAIDKDGIVIFWNRFMEERYDIPASEIVGKKMSDYLEDTISGRALVTKKDMNDFYHSKNIEEGTDLYGFVQASPVFYNEEFVGVVCTEVDITDATKLSKELELTQERLNYLESEVKSLSRNDFDEILGNSYALERSKQIAKQVAKSNSSIMLNGESGTGKEVFARAIHKYSEREGTFIPVNCSAIPQELFESEFFGYAPGAFTGATKAGKSGIFELANNGTIFLDEIGDMPLNMQVKLLRVLQEKEFMRVGGSDIIKVNVRVIAASNKDIKQMVRDGKFREDLFYRLNVVEIKLPPLRERTGDVRILVYHFLEEQCKENNKPFLKISKEALKLLEKYYWKGNIRELKNTIENMVVLSSGDTLEVEDVPEYIIEAISKPKNFDYPMDLNRAIEILEINKIKEALKMARGNKSKASKILNIPRTTLYYKMNQYNIE</sequence>
<dbReference type="InterPro" id="IPR035965">
    <property type="entry name" value="PAS-like_dom_sf"/>
</dbReference>
<keyword evidence="3" id="KW-0805">Transcription regulation</keyword>
<evidence type="ECO:0000313" key="9">
    <source>
        <dbReference type="Proteomes" id="UP000199512"/>
    </source>
</evidence>
<dbReference type="SUPFAM" id="SSF52540">
    <property type="entry name" value="P-loop containing nucleoside triphosphate hydrolases"/>
    <property type="match status" value="1"/>
</dbReference>
<dbReference type="PROSITE" id="PS50045">
    <property type="entry name" value="SIGMA54_INTERACT_4"/>
    <property type="match status" value="1"/>
</dbReference>
<dbReference type="PROSITE" id="PS00676">
    <property type="entry name" value="SIGMA54_INTERACT_2"/>
    <property type="match status" value="1"/>
</dbReference>
<dbReference type="GO" id="GO:0006355">
    <property type="term" value="P:regulation of DNA-templated transcription"/>
    <property type="evidence" value="ECO:0007669"/>
    <property type="project" value="InterPro"/>
</dbReference>
<keyword evidence="2" id="KW-0067">ATP-binding</keyword>
<dbReference type="Proteomes" id="UP000199512">
    <property type="component" value="Unassembled WGS sequence"/>
</dbReference>
<dbReference type="CDD" id="cd00009">
    <property type="entry name" value="AAA"/>
    <property type="match status" value="1"/>
</dbReference>
<feature type="domain" description="PAS" evidence="7">
    <location>
        <begin position="136"/>
        <end position="181"/>
    </location>
</feature>
<dbReference type="InterPro" id="IPR002197">
    <property type="entry name" value="HTH_Fis"/>
</dbReference>
<dbReference type="InterPro" id="IPR000014">
    <property type="entry name" value="PAS"/>
</dbReference>
<dbReference type="Gene3D" id="1.10.10.60">
    <property type="entry name" value="Homeodomain-like"/>
    <property type="match status" value="1"/>
</dbReference>
<dbReference type="PROSITE" id="PS00675">
    <property type="entry name" value="SIGMA54_INTERACT_1"/>
    <property type="match status" value="1"/>
</dbReference>
<keyword evidence="9" id="KW-1185">Reference proteome</keyword>
<dbReference type="InterPro" id="IPR009057">
    <property type="entry name" value="Homeodomain-like_sf"/>
</dbReference>
<dbReference type="OrthoDB" id="9803970at2"/>
<feature type="coiled-coil region" evidence="5">
    <location>
        <begin position="245"/>
        <end position="272"/>
    </location>
</feature>
<dbReference type="SUPFAM" id="SSF54631">
    <property type="entry name" value="CBS-domain pair"/>
    <property type="match status" value="1"/>
</dbReference>
<dbReference type="Pfam" id="PF00989">
    <property type="entry name" value="PAS"/>
    <property type="match status" value="1"/>
</dbReference>
<evidence type="ECO:0000256" key="5">
    <source>
        <dbReference type="SAM" id="Coils"/>
    </source>
</evidence>
<dbReference type="GO" id="GO:0043565">
    <property type="term" value="F:sequence-specific DNA binding"/>
    <property type="evidence" value="ECO:0007669"/>
    <property type="project" value="InterPro"/>
</dbReference>
<keyword evidence="4" id="KW-0804">Transcription</keyword>
<dbReference type="PANTHER" id="PTHR32071">
    <property type="entry name" value="TRANSCRIPTIONAL REGULATORY PROTEIN"/>
    <property type="match status" value="1"/>
</dbReference>
<dbReference type="RefSeq" id="WP_091974146.1">
    <property type="nucleotide sequence ID" value="NZ_CAUWDX010000008.1"/>
</dbReference>
<proteinExistence type="predicted"/>
<evidence type="ECO:0000259" key="7">
    <source>
        <dbReference type="PROSITE" id="PS50112"/>
    </source>
</evidence>
<dbReference type="InterPro" id="IPR003593">
    <property type="entry name" value="AAA+_ATPase"/>
</dbReference>
<keyword evidence="1" id="KW-0547">Nucleotide-binding</keyword>